<name>A0A380W301_AFIFE</name>
<dbReference type="InterPro" id="IPR036291">
    <property type="entry name" value="NAD(P)-bd_dom_sf"/>
</dbReference>
<dbReference type="PANTHER" id="PTHR21708">
    <property type="entry name" value="PROBABLE 2-DEHYDROPANTOATE 2-REDUCTASE"/>
    <property type="match status" value="1"/>
</dbReference>
<dbReference type="UniPathway" id="UPA00028">
    <property type="reaction ID" value="UER00004"/>
</dbReference>
<dbReference type="GO" id="GO:0005737">
    <property type="term" value="C:cytoplasm"/>
    <property type="evidence" value="ECO:0007669"/>
    <property type="project" value="TreeGrafter"/>
</dbReference>
<dbReference type="InterPro" id="IPR013328">
    <property type="entry name" value="6PGD_dom2"/>
</dbReference>
<keyword evidence="6 11" id="KW-0566">Pantothenate biosynthesis</keyword>
<dbReference type="InterPro" id="IPR003710">
    <property type="entry name" value="ApbA"/>
</dbReference>
<evidence type="ECO:0000313" key="14">
    <source>
        <dbReference type="EMBL" id="SUU83358.1"/>
    </source>
</evidence>
<sequence>MRILCLGAGALGGYFGGRLVESGADVEFLVREARKARITTDGLRIESKYGNCHLNVKAVTANEAKGQYDIVLLTCKAYDLPGAIATIAPFVGSNTAVLPLLNGVAHMEVLNEKFGRERVLGGVAKISATLASDGTIKHLNDWRYITMGEQNGEMSDRVLSLKAAFDKTSVLATAVPNIMQMMWEKVVHLSTVAGMTCAMRASVGDIARTQDGTAMMIQLLERNAEIAGREGHAPSEAFLAEYRQLFHDTSSLYMASMLRDIERGGSIEADHILGFMLNKAKHHGVDFVLHQFIFVHVQAYEQRRAALQAKAVA</sequence>
<dbReference type="AlphaFoldDB" id="A0A380W301"/>
<protein>
    <recommendedName>
        <fullName evidence="5 11">2-dehydropantoate 2-reductase</fullName>
        <ecNumber evidence="4 11">1.1.1.169</ecNumber>
    </recommendedName>
    <alternativeName>
        <fullName evidence="9 11">Ketopantoate reductase</fullName>
    </alternativeName>
</protein>
<dbReference type="FunFam" id="3.40.50.720:FF:000307">
    <property type="entry name" value="2-dehydropantoate 2-reductase"/>
    <property type="match status" value="1"/>
</dbReference>
<accession>A0A380W301</accession>
<comment type="catalytic activity">
    <reaction evidence="10 11">
        <text>(R)-pantoate + NADP(+) = 2-dehydropantoate + NADPH + H(+)</text>
        <dbReference type="Rhea" id="RHEA:16233"/>
        <dbReference type="ChEBI" id="CHEBI:11561"/>
        <dbReference type="ChEBI" id="CHEBI:15378"/>
        <dbReference type="ChEBI" id="CHEBI:15980"/>
        <dbReference type="ChEBI" id="CHEBI:57783"/>
        <dbReference type="ChEBI" id="CHEBI:58349"/>
        <dbReference type="EC" id="1.1.1.169"/>
    </reaction>
</comment>
<evidence type="ECO:0000256" key="8">
    <source>
        <dbReference type="ARBA" id="ARBA00023002"/>
    </source>
</evidence>
<evidence type="ECO:0000256" key="7">
    <source>
        <dbReference type="ARBA" id="ARBA00022857"/>
    </source>
</evidence>
<dbReference type="OrthoDB" id="9796561at2"/>
<comment type="pathway">
    <text evidence="2 11">Cofactor biosynthesis; (R)-pantothenate biosynthesis; (R)-pantoate from 3-methyl-2-oxobutanoate: step 2/2.</text>
</comment>
<evidence type="ECO:0000256" key="1">
    <source>
        <dbReference type="ARBA" id="ARBA00002919"/>
    </source>
</evidence>
<dbReference type="InterPro" id="IPR008927">
    <property type="entry name" value="6-PGluconate_DH-like_C_sf"/>
</dbReference>
<dbReference type="GO" id="GO:0008677">
    <property type="term" value="F:2-dehydropantoate 2-reductase activity"/>
    <property type="evidence" value="ECO:0007669"/>
    <property type="project" value="UniProtKB-EC"/>
</dbReference>
<organism evidence="14 15">
    <name type="scientific">Afipia felis</name>
    <name type="common">Cat scratch disease bacillus</name>
    <dbReference type="NCBI Taxonomy" id="1035"/>
    <lineage>
        <taxon>Bacteria</taxon>
        <taxon>Pseudomonadati</taxon>
        <taxon>Pseudomonadota</taxon>
        <taxon>Alphaproteobacteria</taxon>
        <taxon>Hyphomicrobiales</taxon>
        <taxon>Nitrobacteraceae</taxon>
        <taxon>Afipia</taxon>
    </lineage>
</organism>
<evidence type="ECO:0000313" key="15">
    <source>
        <dbReference type="Proteomes" id="UP000254343"/>
    </source>
</evidence>
<evidence type="ECO:0000256" key="10">
    <source>
        <dbReference type="ARBA" id="ARBA00048793"/>
    </source>
</evidence>
<evidence type="ECO:0000259" key="12">
    <source>
        <dbReference type="Pfam" id="PF02558"/>
    </source>
</evidence>
<dbReference type="Pfam" id="PF08546">
    <property type="entry name" value="ApbA_C"/>
    <property type="match status" value="1"/>
</dbReference>
<dbReference type="Gene3D" id="3.40.50.720">
    <property type="entry name" value="NAD(P)-binding Rossmann-like Domain"/>
    <property type="match status" value="1"/>
</dbReference>
<dbReference type="EC" id="1.1.1.169" evidence="4 11"/>
<dbReference type="RefSeq" id="WP_002718138.1">
    <property type="nucleotide sequence ID" value="NZ_UFSI01000001.1"/>
</dbReference>
<comment type="similarity">
    <text evidence="3 11">Belongs to the ketopantoate reductase family.</text>
</comment>
<evidence type="ECO:0000259" key="13">
    <source>
        <dbReference type="Pfam" id="PF08546"/>
    </source>
</evidence>
<evidence type="ECO:0000256" key="3">
    <source>
        <dbReference type="ARBA" id="ARBA00007870"/>
    </source>
</evidence>
<comment type="function">
    <text evidence="1 11">Catalyzes the NADPH-dependent reduction of ketopantoate into pantoic acid.</text>
</comment>
<dbReference type="EMBL" id="UIGB01000001">
    <property type="protein sequence ID" value="SUU83358.1"/>
    <property type="molecule type" value="Genomic_DNA"/>
</dbReference>
<dbReference type="InterPro" id="IPR013332">
    <property type="entry name" value="KPR_N"/>
</dbReference>
<dbReference type="InterPro" id="IPR013752">
    <property type="entry name" value="KPA_reductase"/>
</dbReference>
<feature type="domain" description="Ketopantoate reductase N-terminal" evidence="12">
    <location>
        <begin position="3"/>
        <end position="150"/>
    </location>
</feature>
<dbReference type="Proteomes" id="UP000254343">
    <property type="component" value="Unassembled WGS sequence"/>
</dbReference>
<evidence type="ECO:0000256" key="2">
    <source>
        <dbReference type="ARBA" id="ARBA00004994"/>
    </source>
</evidence>
<evidence type="ECO:0000256" key="5">
    <source>
        <dbReference type="ARBA" id="ARBA00019465"/>
    </source>
</evidence>
<dbReference type="NCBIfam" id="TIGR00745">
    <property type="entry name" value="apbA_panE"/>
    <property type="match status" value="1"/>
</dbReference>
<evidence type="ECO:0000256" key="4">
    <source>
        <dbReference type="ARBA" id="ARBA00013014"/>
    </source>
</evidence>
<dbReference type="SUPFAM" id="SSF48179">
    <property type="entry name" value="6-phosphogluconate dehydrogenase C-terminal domain-like"/>
    <property type="match status" value="1"/>
</dbReference>
<gene>
    <name evidence="14" type="primary">panE_1</name>
    <name evidence="14" type="ORF">NCTC12722_00522</name>
</gene>
<dbReference type="Gene3D" id="1.10.1040.10">
    <property type="entry name" value="N-(1-d-carboxylethyl)-l-norvaline Dehydrogenase, domain 2"/>
    <property type="match status" value="1"/>
</dbReference>
<keyword evidence="7 11" id="KW-0521">NADP</keyword>
<dbReference type="GO" id="GO:0015940">
    <property type="term" value="P:pantothenate biosynthetic process"/>
    <property type="evidence" value="ECO:0007669"/>
    <property type="project" value="UniProtKB-UniPathway"/>
</dbReference>
<proteinExistence type="inferred from homology"/>
<feature type="domain" description="Ketopantoate reductase C-terminal" evidence="13">
    <location>
        <begin position="177"/>
        <end position="301"/>
    </location>
</feature>
<keyword evidence="8 11" id="KW-0560">Oxidoreductase</keyword>
<evidence type="ECO:0000256" key="9">
    <source>
        <dbReference type="ARBA" id="ARBA00032024"/>
    </source>
</evidence>
<dbReference type="SUPFAM" id="SSF51735">
    <property type="entry name" value="NAD(P)-binding Rossmann-fold domains"/>
    <property type="match status" value="1"/>
</dbReference>
<reference evidence="14 15" key="1">
    <citation type="submission" date="2018-06" db="EMBL/GenBank/DDBJ databases">
        <authorList>
            <consortium name="Pathogen Informatics"/>
            <person name="Doyle S."/>
        </authorList>
    </citation>
    <scope>NUCLEOTIDE SEQUENCE [LARGE SCALE GENOMIC DNA]</scope>
    <source>
        <strain evidence="14 15">NCTC12722</strain>
    </source>
</reference>
<evidence type="ECO:0000256" key="11">
    <source>
        <dbReference type="RuleBase" id="RU362068"/>
    </source>
</evidence>
<dbReference type="PANTHER" id="PTHR21708:SF26">
    <property type="entry name" value="2-DEHYDROPANTOATE 2-REDUCTASE"/>
    <property type="match status" value="1"/>
</dbReference>
<dbReference type="Pfam" id="PF02558">
    <property type="entry name" value="ApbA"/>
    <property type="match status" value="1"/>
</dbReference>
<dbReference type="InterPro" id="IPR051402">
    <property type="entry name" value="KPR-Related"/>
</dbReference>
<evidence type="ECO:0000256" key="6">
    <source>
        <dbReference type="ARBA" id="ARBA00022655"/>
    </source>
</evidence>